<organism evidence="2 3">
    <name type="scientific">Streptomyces actuosus</name>
    <dbReference type="NCBI Taxonomy" id="1885"/>
    <lineage>
        <taxon>Bacteria</taxon>
        <taxon>Bacillati</taxon>
        <taxon>Actinomycetota</taxon>
        <taxon>Actinomycetes</taxon>
        <taxon>Kitasatosporales</taxon>
        <taxon>Streptomycetaceae</taxon>
        <taxon>Streptomyces</taxon>
    </lineage>
</organism>
<evidence type="ECO:0000256" key="1">
    <source>
        <dbReference type="SAM" id="MobiDB-lite"/>
    </source>
</evidence>
<feature type="compositionally biased region" description="Gly residues" evidence="1">
    <location>
        <begin position="1126"/>
        <end position="1138"/>
    </location>
</feature>
<name>A0A2U9P8A8_STRAS</name>
<protein>
    <recommendedName>
        <fullName evidence="4">Tubulin-like doman-containing protein</fullName>
    </recommendedName>
</protein>
<feature type="compositionally biased region" description="Acidic residues" evidence="1">
    <location>
        <begin position="1258"/>
        <end position="1275"/>
    </location>
</feature>
<dbReference type="Gene3D" id="3.40.50.1440">
    <property type="entry name" value="Tubulin/FtsZ, GTPase domain"/>
    <property type="match status" value="1"/>
</dbReference>
<accession>A0A2U9P8A8</accession>
<dbReference type="EMBL" id="CP029788">
    <property type="protein sequence ID" value="AWT45990.1"/>
    <property type="molecule type" value="Genomic_DNA"/>
</dbReference>
<feature type="compositionally biased region" description="Basic and acidic residues" evidence="1">
    <location>
        <begin position="1163"/>
        <end position="1172"/>
    </location>
</feature>
<gene>
    <name evidence="2" type="ORF">DMT42_29345</name>
</gene>
<dbReference type="InterPro" id="IPR025904">
    <property type="entry name" value="Tubulin-like"/>
</dbReference>
<reference evidence="2 3" key="1">
    <citation type="submission" date="2018-06" db="EMBL/GenBank/DDBJ databases">
        <title>The complete genome sequence of a nosiheptide producer Streptomyces actuosus ATCC 25421: deducing the ability of producing a new class III lantibiotics.</title>
        <authorList>
            <person name="Liu W."/>
            <person name="Sun F."/>
            <person name="Hu Y."/>
        </authorList>
    </citation>
    <scope>NUCLEOTIDE SEQUENCE [LARGE SCALE GENOMIC DNA]</scope>
    <source>
        <strain evidence="2 3">ATCC 25421</strain>
    </source>
</reference>
<dbReference type="InterPro" id="IPR036525">
    <property type="entry name" value="Tubulin/FtsZ_GTPase_sf"/>
</dbReference>
<evidence type="ECO:0000313" key="3">
    <source>
        <dbReference type="Proteomes" id="UP000247634"/>
    </source>
</evidence>
<evidence type="ECO:0008006" key="4">
    <source>
        <dbReference type="Google" id="ProtNLM"/>
    </source>
</evidence>
<keyword evidence="3" id="KW-1185">Reference proteome</keyword>
<dbReference type="OrthoDB" id="3644648at2"/>
<proteinExistence type="predicted"/>
<feature type="region of interest" description="Disordered" evidence="1">
    <location>
        <begin position="1042"/>
        <end position="1286"/>
    </location>
</feature>
<dbReference type="Proteomes" id="UP000247634">
    <property type="component" value="Chromosome"/>
</dbReference>
<feature type="compositionally biased region" description="Basic and acidic residues" evidence="1">
    <location>
        <begin position="1042"/>
        <end position="1055"/>
    </location>
</feature>
<sequence>MKIFQPMLFVGLGGTGGLIGAELERRLRAELCGPDGTALTANGRLPHELPGCLQFVYADYSEAELHRLPHLSADNALRQAYSRTSRATHDLLPADYDSSPEVTRMLRALLRDEVSDWLPPHGGEPKINPLRNGAGQLPTVGRAALFATLANGPAPVLTPLHRAIDAIAGSGGELQEVGGDSINGCDVFVAFSVAGGTGAGIFLDYLHLIGQAFKDKKFRGARIYPLVVMPSAFPEAKGGGREAELNAARAVVDLSRLVDEQNAPDAEAELGDVDLQESLRIRYPQTHPVSLRPGTVPTAFLFSQTAGIRPDDLRRSIVSLVVSLVGTDLNLGEAKGGGRDDDYQTFASNFVNGDISRRTRSATGIGRKGISTSLVASMTAPLDELAELVAAKMLAHAVTGLTDASAAVPHATAPLVREMFTAAGLGELWRRERLEVAAPNPLPRGSGEIESALQDRLDEMRRLLADLERQVAHRMPMLVDGFSPRAAAEQLLSKTDLFTLGRVVSGVPGETSTAARLGFLGMLDRCRQDPARPSGVEAQPPQVPRIKGRVVGPRLRWTDDEVAVALEAQDRWYKWRAHTIWHRAWSEHEPRWRQAANLLRNDVDGITDAFRKHVDDQPRTHAAQVKELYDDRAGVSYLLPPQGNLGRFYQALMERLVESHQLGPNGDEAALLHKLVDADLRRSAFIASRHSPDAAVSEVKAAFKHRVQRLFSERPDGRQARALLPRMSTLLAAEAGDTEAAQQVSTRALVQFRHKLAGLLPAAFTPEGNGRLKILITYPGSRRMAVDTYLEDHLRLPQDSQRTIEYRAVDTDSISVVLFRSEMSLTEVPEARKVLRQWARAQESRRDEDVLRWRQRLGYRDDWLASTPDDRAHILNRLLCALWNGQIDYQGDPASPQRLRIRLHDDAGQDALGIQLALTDFQDGISSWAGLLRAYERWALLAEENIVQSYCKVVMNTLPRGLGTSGSEPSELYLKLVHEVAPRQLRLLDERERRYGARVTDWTRRLREFWAETLPDALDLPFPEGENRAHPTLRELEEWVRESRGAGEDPLHPEAGEGWASDRTSDGSQARAWDRSWEQRPAERPQRPGPANGGPSADPYGVARGAGPRRADGWDVPAHGRPGADGAPGSGSRPGGGPSAPAGEVPAARHGGDGDMRWPSPAQHDERTRHWPDTPPPAGAVPAERPRQEAGRAPADPGRVRPVPPAGRPTVGQAPAGWPTPGPAPARAPEYPPFPRAAEQDPGWPGAGSTAPWGISDADGDADWPDEEITSDGEGDDARESWERHA</sequence>
<feature type="compositionally biased region" description="Pro residues" evidence="1">
    <location>
        <begin position="1218"/>
        <end position="1235"/>
    </location>
</feature>
<feature type="compositionally biased region" description="Basic and acidic residues" evidence="1">
    <location>
        <begin position="1072"/>
        <end position="1086"/>
    </location>
</feature>
<feature type="compositionally biased region" description="Low complexity" evidence="1">
    <location>
        <begin position="1208"/>
        <end position="1217"/>
    </location>
</feature>
<dbReference type="KEGG" id="sact:DMT42_29345"/>
<feature type="compositionally biased region" description="Basic and acidic residues" evidence="1">
    <location>
        <begin position="1276"/>
        <end position="1286"/>
    </location>
</feature>
<feature type="compositionally biased region" description="Low complexity" evidence="1">
    <location>
        <begin position="1139"/>
        <end position="1148"/>
    </location>
</feature>
<evidence type="ECO:0000313" key="2">
    <source>
        <dbReference type="EMBL" id="AWT45990.1"/>
    </source>
</evidence>
<dbReference type="Pfam" id="PF13809">
    <property type="entry name" value="Tubulin_2"/>
    <property type="match status" value="1"/>
</dbReference>
<dbReference type="RefSeq" id="WP_110631814.1">
    <property type="nucleotide sequence ID" value="NZ_CP029788.1"/>
</dbReference>
<feature type="compositionally biased region" description="Low complexity" evidence="1">
    <location>
        <begin position="1191"/>
        <end position="1201"/>
    </location>
</feature>